<organismHost>
    <name type="scientific">Gryllus bimaculatus</name>
    <name type="common">Two-spotted cricket</name>
    <dbReference type="NCBI Taxonomy" id="6999"/>
</organismHost>
<reference evidence="1 2" key="15">
    <citation type="journal article" date="2001" name="Virology">
        <title>Analysis of the first complete DNA sequence of an invertebrate iridovirus: coding strategy of the genome of Chilo iridescent virus.</title>
        <authorList>
            <person name="Jakob N.J."/>
            <person name="Muller K."/>
            <person name="Bahr U."/>
            <person name="Darai G."/>
        </authorList>
    </citation>
    <scope>NUCLEOTIDE SEQUENCE [LARGE SCALE GENOMIC DNA]</scope>
</reference>
<sequence>MLIMALKFKLIISHHSISISTWTWYYWILPHNFSSSPKGLFKTLIFCVLTI</sequence>
<reference evidence="1 2" key="2">
    <citation type="journal article" date="1986" name="Med. Microbiol. Immunol.">
        <title>Insect iridescent virus type 6 induced toxic degenerative hepatitis in mice.</title>
        <authorList>
            <person name="Lorbacher de Ruiz H."/>
            <person name="Gelderblom H."/>
            <person name="Hofmann W."/>
            <person name="Darai G."/>
        </authorList>
    </citation>
    <scope>NUCLEOTIDE SEQUENCE [LARGE SCALE GENOMIC DNA]</scope>
</reference>
<reference evidence="1 2" key="7">
    <citation type="journal article" date="1993" name="J. Gen. Virol.">
        <title>Identification of the gene encoding the major capsid protein of insect iridescent virus type 6 by polymerase chain reaction.</title>
        <authorList>
            <person name="Stohwasser R."/>
            <person name="Raab K."/>
            <person name="Schnitzler P."/>
            <person name="Janssen W."/>
            <person name="Darai G."/>
        </authorList>
    </citation>
    <scope>NUCLEOTIDE SEQUENCE [LARGE SCALE GENOMIC DNA]</scope>
</reference>
<reference evidence="1 2" key="14">
    <citation type="journal article" date="1999" name="Virus Genes">
        <title>Identification of a gene cluster within the genome of Chilo iridescent virus encoding enzymes involved in viral DNA replication and processing.</title>
        <authorList>
            <person name="Muller K."/>
            <person name="Tidona C.A."/>
            <person name="Darai G."/>
        </authorList>
    </citation>
    <scope>NUCLEOTIDE SEQUENCE [LARGE SCALE GENOMIC DNA]</scope>
</reference>
<evidence type="ECO:0000313" key="1">
    <source>
        <dbReference type="EMBL" id="AAK82279.1"/>
    </source>
</evidence>
<reference evidence="1 2" key="5">
    <citation type="journal article" date="1992" name="Virus Genes">
        <title>Identification and mapping of origins of DNA replication within the DNA sequences of the genome of insect iridescent virus type 6.</title>
        <authorList>
            <person name="Handermann M."/>
            <person name="Schnitzler P."/>
            <person name="Rosen-Wolff A."/>
            <person name="Raab K."/>
            <person name="Sonntag K.C."/>
            <person name="Darai G."/>
        </authorList>
    </citation>
    <scope>NUCLEOTIDE SEQUENCE [LARGE SCALE GENOMIC DNA]</scope>
</reference>
<dbReference type="KEGG" id="vg:1733085"/>
<dbReference type="EMBL" id="AF303741">
    <property type="protein sequence ID" value="AAK82279.1"/>
    <property type="molecule type" value="Genomic_DNA"/>
</dbReference>
<reference evidence="1 2" key="10">
    <citation type="journal article" date="1994" name="Nucleic Acids Res.">
        <title>Identification of genes encoding zinc finger proteins, non-histone chromosomal HMG protein homologue, and a putative GTP phosphohydrolase in the genome of Chilo iridescent virus.</title>
        <authorList>
            <person name="Schnitzler P."/>
            <person name="Hug M."/>
            <person name="Handermann M."/>
            <person name="Janssen W."/>
            <person name="Koonin E.V."/>
            <person name="Delius H."/>
            <person name="Darai C."/>
        </authorList>
    </citation>
    <scope>NUCLEOTIDE SEQUENCE [LARGE SCALE GENOMIC DNA]</scope>
</reference>
<keyword evidence="2" id="KW-1185">Reference proteome</keyword>
<organismHost>
    <name type="scientific">Chilo suppressalis</name>
    <name type="common">Asiatic rice borer moth</name>
    <dbReference type="NCBI Taxonomy" id="168631"/>
</organismHost>
<organismHost>
    <name type="scientific">Acheta domesticus</name>
    <name type="common">House cricket</name>
    <dbReference type="NCBI Taxonomy" id="6997"/>
</organismHost>
<organismHost>
    <name type="scientific">Gryllus campestris</name>
    <dbReference type="NCBI Taxonomy" id="58607"/>
</organismHost>
<name>Q91FA6_IIV6</name>
<reference evidence="1 2" key="13">
    <citation type="journal article" date="1998" name="Virus Genes">
        <title>Identification of a thymidylate synthase gene within the genome of Chilo iridescent virus.</title>
        <authorList>
            <person name="Muller K."/>
            <person name="Tidona C.A."/>
            <person name="Bahr U."/>
            <person name="Darai G."/>
        </authorList>
    </citation>
    <scope>NUCLEOTIDE SEQUENCE [LARGE SCALE GENOMIC DNA]</scope>
</reference>
<reference evidence="1 2" key="6">
    <citation type="journal article" date="1992" name="Virus Genes">
        <title>Characterization of the third origin of DNA replication of the genome of insect iridescent virus type 6.</title>
        <authorList>
            <person name="Sonntag K.C."/>
            <person name="Darai G."/>
        </authorList>
    </citation>
    <scope>NUCLEOTIDE SEQUENCE [LARGE SCALE GENOMIC DNA]</scope>
</reference>
<protein>
    <submittedName>
        <fullName evidence="1">419L</fullName>
    </submittedName>
</protein>
<organismHost>
    <name type="scientific">Spodoptera frugiperda</name>
    <name type="common">Fall armyworm</name>
    <dbReference type="NCBI Taxonomy" id="7108"/>
</organismHost>
<reference evidence="1 2" key="1">
    <citation type="journal article" date="1984" name="J. Virol.">
        <title>DNA analysis of insect iridescent virus 6: evidence for circular permutation and terminal redundancy.</title>
        <authorList>
            <person name="Delius H."/>
            <person name="Darai G."/>
            <person name="Fluegel R.M."/>
        </authorList>
    </citation>
    <scope>NUCLEOTIDE SEQUENCE [LARGE SCALE GENOMIC DNA]</scope>
</reference>
<dbReference type="Proteomes" id="UP000001359">
    <property type="component" value="Segment"/>
</dbReference>
<evidence type="ECO:0000313" key="2">
    <source>
        <dbReference type="Proteomes" id="UP000001359"/>
    </source>
</evidence>
<reference evidence="1 2" key="9">
    <citation type="journal article" date="1994" name="J. Gen. Virol.">
        <title>Insect iridescent virus type 6 encodes a polypeptide related to the largest subunit of eukaryotic RNA polymerase II.</title>
        <authorList>
            <person name="Schnitzler P."/>
            <person name="Sonntag K.C."/>
            <person name="Muller M."/>
            <person name="Janssen W."/>
            <person name="Bugert J.J."/>
            <person name="Koonin E.V."/>
            <person name="Darai G."/>
        </authorList>
    </citation>
    <scope>NUCLEOTIDE SEQUENCE [LARGE SCALE GENOMIC DNA]</scope>
</reference>
<proteinExistence type="predicted"/>
<reference evidence="1 2" key="12">
    <citation type="journal article" date="1997" name="Virus Genes">
        <title>The DNA sequence of Chilo iridescent virus between the genome coordinates 0.101 and 0.391; similarities in coding strategy between insect and vertebrate iridoviruses.</title>
        <authorList>
            <person name="Bahr U."/>
            <person name="Tidona C.A."/>
            <person name="Darai G."/>
        </authorList>
    </citation>
    <scope>NUCLEOTIDE SEQUENCE [LARGE SCALE GENOMIC DNA]</scope>
</reference>
<reference evidence="1 2" key="8">
    <citation type="journal article" date="1994" name="Intervirology">
        <title>Identification of the primary structure and the coding capacity of the genome of insect iridescent virus type 6 between the genome coordinates 0.310 and 0.347 (7990 bp).</title>
        <authorList>
            <person name="Sonntag K.C."/>
            <person name="Schnitzler P."/>
            <person name="Janssen W."/>
            <person name="Darai G."/>
        </authorList>
    </citation>
    <scope>NUCLEOTIDE SEQUENCE [LARGE SCALE GENOMIC DNA]</scope>
</reference>
<reference evidence="1 2" key="3">
    <citation type="journal article" date="1987" name="Virology">
        <title>Molecular cloning and physical mapping of the genome of insect iridescent virus type 6: further evidence for circular permutation of the viral genome.</title>
        <authorList>
            <person name="Schnitzler P."/>
            <person name="Soltau J.B."/>
            <person name="Fischer M."/>
            <person name="Reisner H."/>
            <person name="Scholz J."/>
            <person name="Delius H."/>
            <person name="Darai G."/>
        </authorList>
    </citation>
    <scope>NUCLEOTIDE SEQUENCE [LARGE SCALE GENOMIC DNA]</scope>
</reference>
<dbReference type="GeneID" id="1733085"/>
<reference evidence="1 2" key="4">
    <citation type="journal article" date="1988" name="Virology">
        <title>Identification and characterization of the repetitive DNA element in the genome of insect iridescent virus type 6.</title>
        <authorList>
            <person name="Fischer M."/>
            <person name="Schnitzler P."/>
            <person name="Delius H."/>
            <person name="Darai G."/>
        </authorList>
    </citation>
    <scope>NUCLEOTIDE SEQUENCE [LARGE SCALE GENOMIC DNA]</scope>
</reference>
<dbReference type="RefSeq" id="NP_149882.1">
    <property type="nucleotide sequence ID" value="NC_003038.1"/>
</dbReference>
<accession>Q91FA6</accession>
<organism evidence="1 2">
    <name type="scientific">Invertebrate iridescent virus 6</name>
    <name type="common">IIV-6</name>
    <name type="synonym">Chilo iridescent virus</name>
    <dbReference type="NCBI Taxonomy" id="176652"/>
    <lineage>
        <taxon>Viruses</taxon>
        <taxon>Varidnaviria</taxon>
        <taxon>Bamfordvirae</taxon>
        <taxon>Nucleocytoviricota</taxon>
        <taxon>Megaviricetes</taxon>
        <taxon>Pimascovirales</taxon>
        <taxon>Pimascovirales incertae sedis</taxon>
        <taxon>Iridoviridae</taxon>
        <taxon>Betairidovirinae</taxon>
        <taxon>Iridovirus</taxon>
        <taxon>Iridovirus chilo1</taxon>
    </lineage>
</organism>
<reference evidence="1 2" key="11">
    <citation type="journal article" date="1994" name="Virus Genes">
        <title>Chilo iridescent virus encodes a putative helicase belonging to a distinct family within the "DEAD/H" superfamily: implications for the evolution of large DNA viruses.</title>
        <authorList>
            <person name="Sonntag K.C."/>
            <person name="Schnitzler P."/>
            <person name="Koonin E.V."/>
            <person name="Darai G."/>
        </authorList>
    </citation>
    <scope>NUCLEOTIDE SEQUENCE [LARGE SCALE GENOMIC DNA]</scope>
</reference>